<dbReference type="PANTHER" id="PTHR34817">
    <property type="entry name" value="NUCLEOTIDYLTRANSFERASE"/>
    <property type="match status" value="1"/>
</dbReference>
<dbReference type="Proteomes" id="UP000832072">
    <property type="component" value="Segment"/>
</dbReference>
<sequence length="329" mass="37408">MLVLSKTVHGSQLYGTNTPESDTDYKGIFVPDLKDLFLQKAPRTLHFDTGSKFSKNTKDDVDCELFSLGQFINMAIAGETIIIDMLHTPDHLTLQSTDVWSYLVNHRSEFYTTHMKSYLGYVRKQASRYGVKGNRLRDLTAVMNEINKQAAIMNTLPLGPMTVGHVVNSLPETEFTGKIVEAQTKGGTQTFYQVLGRKYQMTLDFYEFQRLVGDIFKDYGDRARKAEQNEGIDWKALSHALRGANQLKEIYETGDLQLPLKTADRVKAVKLGQVAFKDVQEELEQTCNEVESLAIIASKNGMRKEVDRKRWEEFVVDVYASIAKRELKV</sequence>
<dbReference type="Pfam" id="PF10127">
    <property type="entry name" value="RlaP"/>
    <property type="match status" value="1"/>
</dbReference>
<dbReference type="InterPro" id="IPR018775">
    <property type="entry name" value="RlaP"/>
</dbReference>
<organism evidence="1 2">
    <name type="scientific">Cronobacter phage LPCS28</name>
    <dbReference type="NCBI Taxonomy" id="2924885"/>
    <lineage>
        <taxon>Viruses</taxon>
        <taxon>Duplodnaviria</taxon>
        <taxon>Heunggongvirae</taxon>
        <taxon>Uroviricota</taxon>
        <taxon>Caudoviricetes</taxon>
        <taxon>Pantevenvirales</taxon>
        <taxon>Straboviridae</taxon>
        <taxon>Nanhuvirus</taxon>
        <taxon>Nanhuvirus LPCS28</taxon>
    </lineage>
</organism>
<dbReference type="PANTHER" id="PTHR34817:SF1">
    <property type="entry name" value="NUCLEOTIDYLTRANSFERASE"/>
    <property type="match status" value="1"/>
</dbReference>
<dbReference type="EMBL" id="OM638103">
    <property type="protein sequence ID" value="UNY46984.1"/>
    <property type="molecule type" value="Genomic_DNA"/>
</dbReference>
<gene>
    <name evidence="1" type="ORF">EHEKIMEA_00102</name>
</gene>
<evidence type="ECO:0008006" key="3">
    <source>
        <dbReference type="Google" id="ProtNLM"/>
    </source>
</evidence>
<proteinExistence type="predicted"/>
<accession>A0AAE9K647</accession>
<name>A0AAE9K647_9CAUD</name>
<evidence type="ECO:0000313" key="2">
    <source>
        <dbReference type="Proteomes" id="UP000832072"/>
    </source>
</evidence>
<keyword evidence="2" id="KW-1185">Reference proteome</keyword>
<reference evidence="1 2" key="1">
    <citation type="submission" date="2022-02" db="EMBL/GenBank/DDBJ databases">
        <authorList>
            <person name="Tian F."/>
            <person name="Li J."/>
            <person name="Li F."/>
            <person name="Tong Y."/>
        </authorList>
    </citation>
    <scope>NUCLEOTIDE SEQUENCE [LARGE SCALE GENOMIC DNA]</scope>
</reference>
<protein>
    <recommendedName>
        <fullName evidence="3">Nucleotidyltransferase</fullName>
    </recommendedName>
</protein>
<evidence type="ECO:0000313" key="1">
    <source>
        <dbReference type="EMBL" id="UNY46984.1"/>
    </source>
</evidence>